<accession>A0AAJ0GUG9</accession>
<comment type="caution">
    <text evidence="2">The sequence shown here is derived from an EMBL/GenBank/DDBJ whole genome shotgun (WGS) entry which is preliminary data.</text>
</comment>
<dbReference type="Proteomes" id="UP001273166">
    <property type="component" value="Unassembled WGS sequence"/>
</dbReference>
<dbReference type="GeneID" id="87886219"/>
<reference evidence="2" key="1">
    <citation type="journal article" date="2023" name="Mol. Phylogenet. Evol.">
        <title>Genome-scale phylogeny and comparative genomics of the fungal order Sordariales.</title>
        <authorList>
            <person name="Hensen N."/>
            <person name="Bonometti L."/>
            <person name="Westerberg I."/>
            <person name="Brannstrom I.O."/>
            <person name="Guillou S."/>
            <person name="Cros-Aarteil S."/>
            <person name="Calhoun S."/>
            <person name="Haridas S."/>
            <person name="Kuo A."/>
            <person name="Mondo S."/>
            <person name="Pangilinan J."/>
            <person name="Riley R."/>
            <person name="LaButti K."/>
            <person name="Andreopoulos B."/>
            <person name="Lipzen A."/>
            <person name="Chen C."/>
            <person name="Yan M."/>
            <person name="Daum C."/>
            <person name="Ng V."/>
            <person name="Clum A."/>
            <person name="Steindorff A."/>
            <person name="Ohm R.A."/>
            <person name="Martin F."/>
            <person name="Silar P."/>
            <person name="Natvig D.O."/>
            <person name="Lalanne C."/>
            <person name="Gautier V."/>
            <person name="Ament-Velasquez S.L."/>
            <person name="Kruys A."/>
            <person name="Hutchinson M.I."/>
            <person name="Powell A.J."/>
            <person name="Barry K."/>
            <person name="Miller A.N."/>
            <person name="Grigoriev I.V."/>
            <person name="Debuchy R."/>
            <person name="Gladieux P."/>
            <person name="Hiltunen Thoren M."/>
            <person name="Johannesson H."/>
        </authorList>
    </citation>
    <scope>NUCLEOTIDE SEQUENCE</scope>
    <source>
        <strain evidence="2">CBS 333.67</strain>
    </source>
</reference>
<reference evidence="2" key="2">
    <citation type="submission" date="2023-06" db="EMBL/GenBank/DDBJ databases">
        <authorList>
            <consortium name="Lawrence Berkeley National Laboratory"/>
            <person name="Mondo S.J."/>
            <person name="Hensen N."/>
            <person name="Bonometti L."/>
            <person name="Westerberg I."/>
            <person name="Brannstrom I.O."/>
            <person name="Guillou S."/>
            <person name="Cros-Aarteil S."/>
            <person name="Calhoun S."/>
            <person name="Haridas S."/>
            <person name="Kuo A."/>
            <person name="Pangilinan J."/>
            <person name="Riley R."/>
            <person name="Labutti K."/>
            <person name="Andreopoulos B."/>
            <person name="Lipzen A."/>
            <person name="Chen C."/>
            <person name="Yanf M."/>
            <person name="Daum C."/>
            <person name="Ng V."/>
            <person name="Clum A."/>
            <person name="Steindorff A."/>
            <person name="Ohm R."/>
            <person name="Martin F."/>
            <person name="Silar P."/>
            <person name="Natvig D."/>
            <person name="Lalanne C."/>
            <person name="Gautier V."/>
            <person name="Ament-Velasquez S.L."/>
            <person name="Kruys A."/>
            <person name="Hutchinson M.I."/>
            <person name="Powell A.J."/>
            <person name="Barry K."/>
            <person name="Miller A.N."/>
            <person name="Grigoriev I.V."/>
            <person name="Debuchy R."/>
            <person name="Gladieux P."/>
            <person name="Thoren M.H."/>
            <person name="Johannesson H."/>
        </authorList>
    </citation>
    <scope>NUCLEOTIDE SEQUENCE</scope>
    <source>
        <strain evidence="2">CBS 333.67</strain>
    </source>
</reference>
<feature type="compositionally biased region" description="Low complexity" evidence="1">
    <location>
        <begin position="59"/>
        <end position="71"/>
    </location>
</feature>
<organism evidence="2 3">
    <name type="scientific">Chaetomium strumarium</name>
    <dbReference type="NCBI Taxonomy" id="1170767"/>
    <lineage>
        <taxon>Eukaryota</taxon>
        <taxon>Fungi</taxon>
        <taxon>Dikarya</taxon>
        <taxon>Ascomycota</taxon>
        <taxon>Pezizomycotina</taxon>
        <taxon>Sordariomycetes</taxon>
        <taxon>Sordariomycetidae</taxon>
        <taxon>Sordariales</taxon>
        <taxon>Chaetomiaceae</taxon>
        <taxon>Chaetomium</taxon>
    </lineage>
</organism>
<name>A0AAJ0GUG9_9PEZI</name>
<feature type="region of interest" description="Disordered" evidence="1">
    <location>
        <begin position="45"/>
        <end position="76"/>
    </location>
</feature>
<dbReference type="RefSeq" id="XP_062722077.1">
    <property type="nucleotide sequence ID" value="XM_062867390.1"/>
</dbReference>
<dbReference type="EMBL" id="JAUDZG010000003">
    <property type="protein sequence ID" value="KAK3306297.1"/>
    <property type="molecule type" value="Genomic_DNA"/>
</dbReference>
<keyword evidence="3" id="KW-1185">Reference proteome</keyword>
<evidence type="ECO:0000313" key="3">
    <source>
        <dbReference type="Proteomes" id="UP001273166"/>
    </source>
</evidence>
<dbReference type="AlphaFoldDB" id="A0AAJ0GUG9"/>
<proteinExistence type="predicted"/>
<evidence type="ECO:0000313" key="2">
    <source>
        <dbReference type="EMBL" id="KAK3306297.1"/>
    </source>
</evidence>
<evidence type="ECO:0000256" key="1">
    <source>
        <dbReference type="SAM" id="MobiDB-lite"/>
    </source>
</evidence>
<sequence>MANPAPLSFGIVARRKCICHVDCPQAVRRAVHAIGEVAMFRDRPSEPVPSFSTTHVPRRTATGPRPPGATAQDTPTWRVPSTMAMRSRHAEGDLHFGAESQTPVRSDVRRSLGALPPRSCLIPEDAHALAHRGLHRPAPGHTTAVSSSASNSRRILPGSSLFPQFICGLNAAVVKYGRAANWATLGSGEAAGTTMVPLSSYPTTIVDRGYIFDTTSACGYIPSLVRSELIISLRLDARFPDRPAWRTVQFPRQRRSLLSHVDGHRVRLSPPGPPPGAGSIEQLKSLSWTITI</sequence>
<protein>
    <submittedName>
        <fullName evidence="2">Uncharacterized protein</fullName>
    </submittedName>
</protein>
<gene>
    <name evidence="2" type="ORF">B0T15DRAFT_501003</name>
</gene>